<keyword evidence="2" id="KW-0812">Transmembrane</keyword>
<reference evidence="5" key="1">
    <citation type="journal article" date="2016" name="Genome Announc.">
        <title>Draft genome sequence of Aspergillus niger strain An76.</title>
        <authorList>
            <person name="Gong W."/>
            <person name="Cheng Z."/>
            <person name="Zhang H."/>
            <person name="Liu L."/>
            <person name="Gao P."/>
            <person name="Wang L."/>
        </authorList>
    </citation>
    <scope>NUCLEOTIDE SEQUENCE [LARGE SCALE GENOMIC DNA]</scope>
    <source>
        <strain evidence="5">An76</strain>
    </source>
</reference>
<evidence type="ECO:0000313" key="4">
    <source>
        <dbReference type="EMBL" id="GAQ44182.1"/>
    </source>
</evidence>
<evidence type="ECO:0000313" key="5">
    <source>
        <dbReference type="Proteomes" id="UP000068243"/>
    </source>
</evidence>
<dbReference type="Proteomes" id="UP000068243">
    <property type="component" value="Unassembled WGS sequence"/>
</dbReference>
<dbReference type="OMA" id="TCASQHT"/>
<dbReference type="VEuPathDB" id="FungiDB:ASPNIDRAFT2_44493"/>
<protein>
    <submittedName>
        <fullName evidence="4">Similar to An03g04980</fullName>
    </submittedName>
</protein>
<comment type="caution">
    <text evidence="4">The sequence shown here is derived from an EMBL/GenBank/DDBJ whole genome shotgun (WGS) entry which is preliminary data.</text>
</comment>
<name>A0A117E1K3_ASPNG</name>
<evidence type="ECO:0000256" key="2">
    <source>
        <dbReference type="SAM" id="Phobius"/>
    </source>
</evidence>
<feature type="compositionally biased region" description="Low complexity" evidence="1">
    <location>
        <begin position="281"/>
        <end position="295"/>
    </location>
</feature>
<dbReference type="VEuPathDB" id="FungiDB:ATCC64974_74710"/>
<dbReference type="OrthoDB" id="5426294at2759"/>
<dbReference type="VEuPathDB" id="FungiDB:An03g04980"/>
<evidence type="ECO:0000256" key="1">
    <source>
        <dbReference type="SAM" id="MobiDB-lite"/>
    </source>
</evidence>
<keyword evidence="2" id="KW-0472">Membrane</keyword>
<feature type="region of interest" description="Disordered" evidence="1">
    <location>
        <begin position="163"/>
        <end position="205"/>
    </location>
</feature>
<feature type="signal peptide" evidence="3">
    <location>
        <begin position="1"/>
        <end position="20"/>
    </location>
</feature>
<gene>
    <name evidence="4" type="ORF">ABL_06843</name>
</gene>
<dbReference type="VEuPathDB" id="FungiDB:M747DRAFT_363923"/>
<accession>A0A117E1K3</accession>
<feature type="chain" id="PRO_5007147820" evidence="3">
    <location>
        <begin position="21"/>
        <end position="398"/>
    </location>
</feature>
<sequence length="398" mass="42378">MAPNFLALTTLLALLLTAAAQIAYDPETNSLVCSKPGGSYCASGSLEGPTIITCASQHTVEISLCNLFLKDLLPEGYEEKATCYETTSSAGDALCAFNGTGYAIIKKSRDVVPVSVPETILCDDENEVDDQTWDDSSDAEDAFDLDVEDENFDEDLDEYSDAYSDEEFDEDFDDDSDEDYPDSNEQEEYGYPLFTPTEDPSAGPTLPIVPPLLPATHLRKASSTSKPSFTLIKLPSMTSAPPSATATAATQEEKTALRKRACSDPGRIPPSSFSIQDMGFSTLSSDPTSTMDSPTAAASAGGHDGPLSTSTSTIYASRFTEAAAPETVTIIATETGTPTSSTGVGNGDPETETTPVKTSDASHTSESGSEMRALDDSIVFQDLAVIWVMWVVFAYIFV</sequence>
<feature type="compositionally biased region" description="Low complexity" evidence="1">
    <location>
        <begin position="235"/>
        <end position="250"/>
    </location>
</feature>
<dbReference type="AlphaFoldDB" id="A0A117E1K3"/>
<feature type="compositionally biased region" description="Polar residues" evidence="1">
    <location>
        <begin position="352"/>
        <end position="368"/>
    </location>
</feature>
<keyword evidence="2" id="KW-1133">Transmembrane helix</keyword>
<dbReference type="EMBL" id="BCMY01000011">
    <property type="protein sequence ID" value="GAQ44182.1"/>
    <property type="molecule type" value="Genomic_DNA"/>
</dbReference>
<keyword evidence="3" id="KW-0732">Signal</keyword>
<feature type="compositionally biased region" description="Acidic residues" evidence="1">
    <location>
        <begin position="163"/>
        <end position="188"/>
    </location>
</feature>
<evidence type="ECO:0000256" key="3">
    <source>
        <dbReference type="SAM" id="SignalP"/>
    </source>
</evidence>
<feature type="region of interest" description="Disordered" evidence="1">
    <location>
        <begin position="234"/>
        <end position="253"/>
    </location>
</feature>
<organism evidence="4 5">
    <name type="scientific">Aspergillus niger</name>
    <dbReference type="NCBI Taxonomy" id="5061"/>
    <lineage>
        <taxon>Eukaryota</taxon>
        <taxon>Fungi</taxon>
        <taxon>Dikarya</taxon>
        <taxon>Ascomycota</taxon>
        <taxon>Pezizomycotina</taxon>
        <taxon>Eurotiomycetes</taxon>
        <taxon>Eurotiomycetidae</taxon>
        <taxon>Eurotiales</taxon>
        <taxon>Aspergillaceae</taxon>
        <taxon>Aspergillus</taxon>
        <taxon>Aspergillus subgen. Circumdati</taxon>
    </lineage>
</organism>
<feature type="region of interest" description="Disordered" evidence="1">
    <location>
        <begin position="260"/>
        <end position="309"/>
    </location>
</feature>
<feature type="region of interest" description="Disordered" evidence="1">
    <location>
        <begin position="335"/>
        <end position="370"/>
    </location>
</feature>
<proteinExistence type="predicted"/>
<feature type="transmembrane region" description="Helical" evidence="2">
    <location>
        <begin position="378"/>
        <end position="397"/>
    </location>
</feature>